<evidence type="ECO:0000256" key="13">
    <source>
        <dbReference type="ARBA" id="ARBA00029815"/>
    </source>
</evidence>
<sequence>MGSYYGNISEPEMASHLYKMDLNQTFGQRFENFTDSNSSSDITNASIVISESSVINSGIMFGLGVFGNVLALIVLATSPKQQRRTIFYRLVAGLTTTDLVGIILLTPVVFIVYTQKKWVGGSYMCDYFGYCMMFFGFATMLIVCTMSIERVLCIKHPFIYTTRLSVKHATIFLLICWLLAAFISALPLLGFGNIVRKWPNTWCFINYYTEVPVHKAFNYLYGILALTFISVTVCCNFTVIYTILRSRKQQTLLKGRNGNTRKYNGKAKQYAECQMLILLVGITIVFSTCYAPLMVRIIMNQTDLVEKNLRTDLLLIRFASYNQIIDPWVYILLRREVVWKVISGVKFLCGIRQSSEEGLKIQQKLNTDTEDDNCCVFCLGCLCDPPVQRNRAGSVFSESAYDRRCTLMTGSSPLPVLKSGSTNTLNRLCASPVINRSYSFGTRINDKLCDTKINSNSELHLLLKNSTNQVTRSNTLSIQATGL</sequence>
<keyword evidence="9" id="KW-1015">Disulfide bond</keyword>
<keyword evidence="11" id="KW-0325">Glycoprotein</keyword>
<evidence type="ECO:0000256" key="14">
    <source>
        <dbReference type="SAM" id="Phobius"/>
    </source>
</evidence>
<dbReference type="Pfam" id="PF00001">
    <property type="entry name" value="7tm_1"/>
    <property type="match status" value="1"/>
</dbReference>
<evidence type="ECO:0000259" key="15">
    <source>
        <dbReference type="PROSITE" id="PS50262"/>
    </source>
</evidence>
<keyword evidence="8 14" id="KW-0472">Membrane</keyword>
<keyword evidence="6 14" id="KW-1133">Transmembrane helix</keyword>
<keyword evidence="12" id="KW-0807">Transducer</keyword>
<feature type="transmembrane region" description="Helical" evidence="14">
    <location>
        <begin position="169"/>
        <end position="189"/>
    </location>
</feature>
<keyword evidence="10" id="KW-0675">Receptor</keyword>
<gene>
    <name evidence="16" type="ORF">FSP39_000573</name>
</gene>
<dbReference type="PANTHER" id="PTHR11866">
    <property type="entry name" value="G-PROTEIN COUPLED RECEPTOR FAMILY 1 MEMBER"/>
    <property type="match status" value="1"/>
</dbReference>
<dbReference type="InterPro" id="IPR017452">
    <property type="entry name" value="GPCR_Rhodpsn_7TM"/>
</dbReference>
<dbReference type="InterPro" id="IPR001758">
    <property type="entry name" value="Prost_EP4_rcpt"/>
</dbReference>
<dbReference type="PANTHER" id="PTHR11866:SF16">
    <property type="entry name" value="PROSTAGLANDIN E2 RECEPTOR EP4 SUBTYPE-LIKE PROTEIN"/>
    <property type="match status" value="1"/>
</dbReference>
<organism evidence="16 17">
    <name type="scientific">Pinctada imbricata</name>
    <name type="common">Atlantic pearl-oyster</name>
    <name type="synonym">Pinctada martensii</name>
    <dbReference type="NCBI Taxonomy" id="66713"/>
    <lineage>
        <taxon>Eukaryota</taxon>
        <taxon>Metazoa</taxon>
        <taxon>Spiralia</taxon>
        <taxon>Lophotrochozoa</taxon>
        <taxon>Mollusca</taxon>
        <taxon>Bivalvia</taxon>
        <taxon>Autobranchia</taxon>
        <taxon>Pteriomorphia</taxon>
        <taxon>Pterioida</taxon>
        <taxon>Pterioidea</taxon>
        <taxon>Pteriidae</taxon>
        <taxon>Pinctada</taxon>
    </lineage>
</organism>
<dbReference type="GO" id="GO:0004960">
    <property type="term" value="F:thromboxane receptor activity"/>
    <property type="evidence" value="ECO:0007669"/>
    <property type="project" value="UniProtKB-ARBA"/>
</dbReference>
<feature type="transmembrane region" description="Helical" evidence="14">
    <location>
        <begin position="87"/>
        <end position="115"/>
    </location>
</feature>
<evidence type="ECO:0000256" key="3">
    <source>
        <dbReference type="ARBA" id="ARBA00022475"/>
    </source>
</evidence>
<keyword evidence="3" id="KW-1003">Cell membrane</keyword>
<evidence type="ECO:0000256" key="8">
    <source>
        <dbReference type="ARBA" id="ARBA00023136"/>
    </source>
</evidence>
<accession>A0AA88XXR5</accession>
<evidence type="ECO:0000256" key="1">
    <source>
        <dbReference type="ARBA" id="ARBA00004651"/>
    </source>
</evidence>
<dbReference type="GO" id="GO:0007189">
    <property type="term" value="P:adenylate cyclase-activating G protein-coupled receptor signaling pathway"/>
    <property type="evidence" value="ECO:0007669"/>
    <property type="project" value="TreeGrafter"/>
</dbReference>
<dbReference type="AlphaFoldDB" id="A0AA88XXR5"/>
<keyword evidence="5 14" id="KW-0812">Transmembrane</keyword>
<evidence type="ECO:0000256" key="11">
    <source>
        <dbReference type="ARBA" id="ARBA00023180"/>
    </source>
</evidence>
<reference evidence="16" key="1">
    <citation type="submission" date="2019-08" db="EMBL/GenBank/DDBJ databases">
        <title>The improved chromosome-level genome for the pearl oyster Pinctada fucata martensii using PacBio sequencing and Hi-C.</title>
        <authorList>
            <person name="Zheng Z."/>
        </authorList>
    </citation>
    <scope>NUCLEOTIDE SEQUENCE</scope>
    <source>
        <strain evidence="16">ZZ-2019</strain>
        <tissue evidence="16">Adductor muscle</tissue>
    </source>
</reference>
<evidence type="ECO:0000256" key="12">
    <source>
        <dbReference type="ARBA" id="ARBA00023224"/>
    </source>
</evidence>
<dbReference type="EMBL" id="VSWD01000010">
    <property type="protein sequence ID" value="KAK3089074.1"/>
    <property type="molecule type" value="Genomic_DNA"/>
</dbReference>
<dbReference type="PRINTS" id="PR00586">
    <property type="entry name" value="PRSTNOIDEP4R"/>
</dbReference>
<evidence type="ECO:0000256" key="9">
    <source>
        <dbReference type="ARBA" id="ARBA00023157"/>
    </source>
</evidence>
<keyword evidence="4" id="KW-0597">Phosphoprotein</keyword>
<dbReference type="PRINTS" id="PR01788">
    <property type="entry name" value="PROSTANOIDR"/>
</dbReference>
<evidence type="ECO:0000313" key="17">
    <source>
        <dbReference type="Proteomes" id="UP001186944"/>
    </source>
</evidence>
<dbReference type="FunFam" id="1.20.1070.10:FF:000163">
    <property type="entry name" value="Thromboxane A2 receptor"/>
    <property type="match status" value="1"/>
</dbReference>
<dbReference type="InterPro" id="IPR000276">
    <property type="entry name" value="GPCR_Rhodpsn"/>
</dbReference>
<evidence type="ECO:0000256" key="4">
    <source>
        <dbReference type="ARBA" id="ARBA00022553"/>
    </source>
</evidence>
<comment type="caution">
    <text evidence="16">The sequence shown here is derived from an EMBL/GenBank/DDBJ whole genome shotgun (WGS) entry which is preliminary data.</text>
</comment>
<dbReference type="GO" id="GO:0005886">
    <property type="term" value="C:plasma membrane"/>
    <property type="evidence" value="ECO:0007669"/>
    <property type="project" value="UniProtKB-SubCell"/>
</dbReference>
<dbReference type="Proteomes" id="UP001186944">
    <property type="component" value="Unassembled WGS sequence"/>
</dbReference>
<evidence type="ECO:0000256" key="7">
    <source>
        <dbReference type="ARBA" id="ARBA00023040"/>
    </source>
</evidence>
<feature type="transmembrane region" description="Helical" evidence="14">
    <location>
        <begin position="276"/>
        <end position="299"/>
    </location>
</feature>
<dbReference type="GO" id="GO:0007204">
    <property type="term" value="P:positive regulation of cytosolic calcium ion concentration"/>
    <property type="evidence" value="ECO:0007669"/>
    <property type="project" value="TreeGrafter"/>
</dbReference>
<dbReference type="SUPFAM" id="SSF81321">
    <property type="entry name" value="Family A G protein-coupled receptor-like"/>
    <property type="match status" value="1"/>
</dbReference>
<protein>
    <recommendedName>
        <fullName evidence="2">Thromboxane A2 receptor</fullName>
    </recommendedName>
    <alternativeName>
        <fullName evidence="13">Prostanoid TP receptor</fullName>
    </alternativeName>
</protein>
<evidence type="ECO:0000313" key="16">
    <source>
        <dbReference type="EMBL" id="KAK3089074.1"/>
    </source>
</evidence>
<dbReference type="PRINTS" id="PR00237">
    <property type="entry name" value="GPCRRHODOPSN"/>
</dbReference>
<dbReference type="GO" id="GO:0004957">
    <property type="term" value="F:prostaglandin E receptor activity"/>
    <property type="evidence" value="ECO:0007669"/>
    <property type="project" value="InterPro"/>
</dbReference>
<dbReference type="InterPro" id="IPR008365">
    <property type="entry name" value="Prostanoid_rcpt"/>
</dbReference>
<proteinExistence type="predicted"/>
<evidence type="ECO:0000256" key="10">
    <source>
        <dbReference type="ARBA" id="ARBA00023170"/>
    </source>
</evidence>
<dbReference type="Gene3D" id="1.20.1070.10">
    <property type="entry name" value="Rhodopsin 7-helix transmembrane proteins"/>
    <property type="match status" value="1"/>
</dbReference>
<feature type="transmembrane region" description="Helical" evidence="14">
    <location>
        <begin position="127"/>
        <end position="148"/>
    </location>
</feature>
<evidence type="ECO:0000256" key="2">
    <source>
        <dbReference type="ARBA" id="ARBA00017628"/>
    </source>
</evidence>
<feature type="transmembrane region" description="Helical" evidence="14">
    <location>
        <begin position="54"/>
        <end position="75"/>
    </location>
</feature>
<evidence type="ECO:0000256" key="5">
    <source>
        <dbReference type="ARBA" id="ARBA00022692"/>
    </source>
</evidence>
<dbReference type="CDD" id="cd14981">
    <property type="entry name" value="7tmA_Prostanoid_R"/>
    <property type="match status" value="1"/>
</dbReference>
<dbReference type="PROSITE" id="PS50262">
    <property type="entry name" value="G_PROTEIN_RECEP_F1_2"/>
    <property type="match status" value="1"/>
</dbReference>
<keyword evidence="17" id="KW-1185">Reference proteome</keyword>
<feature type="domain" description="G-protein coupled receptors family 1 profile" evidence="15">
    <location>
        <begin position="67"/>
        <end position="330"/>
    </location>
</feature>
<name>A0AA88XXR5_PINIB</name>
<feature type="transmembrane region" description="Helical" evidence="14">
    <location>
        <begin position="219"/>
        <end position="244"/>
    </location>
</feature>
<comment type="subcellular location">
    <subcellularLocation>
        <location evidence="1">Cell membrane</location>
        <topology evidence="1">Multi-pass membrane protein</topology>
    </subcellularLocation>
</comment>
<evidence type="ECO:0000256" key="6">
    <source>
        <dbReference type="ARBA" id="ARBA00022989"/>
    </source>
</evidence>
<keyword evidence="7" id="KW-0297">G-protein coupled receptor</keyword>